<evidence type="ECO:0000256" key="2">
    <source>
        <dbReference type="ARBA" id="ARBA00022741"/>
    </source>
</evidence>
<dbReference type="InterPro" id="IPR047187">
    <property type="entry name" value="SF1_C_Upf1"/>
</dbReference>
<dbReference type="RefSeq" id="WP_136826122.1">
    <property type="nucleotide sequence ID" value="NZ_SWBP01000003.1"/>
</dbReference>
<dbReference type="OrthoDB" id="9757917at2"/>
<evidence type="ECO:0000256" key="4">
    <source>
        <dbReference type="ARBA" id="ARBA00022806"/>
    </source>
</evidence>
<comment type="similarity">
    <text evidence="1">Belongs to the DNA2/NAM7 helicase family.</text>
</comment>
<keyword evidence="4" id="KW-0347">Helicase</keyword>
<dbReference type="InterPro" id="IPR014001">
    <property type="entry name" value="Helicase_ATP-bd"/>
</dbReference>
<dbReference type="Gene3D" id="2.40.30.270">
    <property type="match status" value="1"/>
</dbReference>
<dbReference type="GO" id="GO:0005524">
    <property type="term" value="F:ATP binding"/>
    <property type="evidence" value="ECO:0007669"/>
    <property type="project" value="UniProtKB-KW"/>
</dbReference>
<evidence type="ECO:0000256" key="1">
    <source>
        <dbReference type="ARBA" id="ARBA00007913"/>
    </source>
</evidence>
<dbReference type="PANTHER" id="PTHR43788:SF8">
    <property type="entry name" value="DNA-BINDING PROTEIN SMUBP-2"/>
    <property type="match status" value="1"/>
</dbReference>
<dbReference type="EMBL" id="SWBP01000003">
    <property type="protein sequence ID" value="TKB97546.1"/>
    <property type="molecule type" value="Genomic_DNA"/>
</dbReference>
<feature type="domain" description="AAA+ ATPase" evidence="6">
    <location>
        <begin position="193"/>
        <end position="422"/>
    </location>
</feature>
<dbReference type="FunFam" id="3.40.50.300:FF:000326">
    <property type="entry name" value="P-loop containing nucleoside triphosphate hydrolase"/>
    <property type="match status" value="1"/>
</dbReference>
<evidence type="ECO:0000313" key="9">
    <source>
        <dbReference type="Proteomes" id="UP000308181"/>
    </source>
</evidence>
<keyword evidence="2" id="KW-0547">Nucleotide-binding</keyword>
<keyword evidence="3" id="KW-0378">Hydrolase</keyword>
<comment type="caution">
    <text evidence="8">The sequence shown here is derived from an EMBL/GenBank/DDBJ whole genome shotgun (WGS) entry which is preliminary data.</text>
</comment>
<reference evidence="8 9" key="1">
    <citation type="submission" date="2019-04" db="EMBL/GenBank/DDBJ databases">
        <title>Pedobacter sp. AR-3-17 sp. nov., isolated from Arctic soil.</title>
        <authorList>
            <person name="Dahal R.H."/>
            <person name="Kim D.-U."/>
        </authorList>
    </citation>
    <scope>NUCLEOTIDE SEQUENCE [LARGE SCALE GENOMIC DNA]</scope>
    <source>
        <strain evidence="8 9">AR-3-17</strain>
    </source>
</reference>
<dbReference type="InterPro" id="IPR050534">
    <property type="entry name" value="Coronavir_polyprotein_1ab"/>
</dbReference>
<dbReference type="Pfam" id="PF13087">
    <property type="entry name" value="AAA_12"/>
    <property type="match status" value="1"/>
</dbReference>
<dbReference type="Proteomes" id="UP000308181">
    <property type="component" value="Unassembled WGS sequence"/>
</dbReference>
<evidence type="ECO:0000256" key="3">
    <source>
        <dbReference type="ARBA" id="ARBA00022801"/>
    </source>
</evidence>
<dbReference type="GO" id="GO:0043139">
    <property type="term" value="F:5'-3' DNA helicase activity"/>
    <property type="evidence" value="ECO:0007669"/>
    <property type="project" value="TreeGrafter"/>
</dbReference>
<dbReference type="PANTHER" id="PTHR43788">
    <property type="entry name" value="DNA2/NAM7 HELICASE FAMILY MEMBER"/>
    <property type="match status" value="1"/>
</dbReference>
<dbReference type="InterPro" id="IPR041677">
    <property type="entry name" value="DNA2/NAM7_AAA_11"/>
</dbReference>
<dbReference type="Gene3D" id="3.40.50.300">
    <property type="entry name" value="P-loop containing nucleotide triphosphate hydrolases"/>
    <property type="match status" value="2"/>
</dbReference>
<evidence type="ECO:0000313" key="8">
    <source>
        <dbReference type="EMBL" id="TKB97546.1"/>
    </source>
</evidence>
<organism evidence="8 9">
    <name type="scientific">Pedobacter cryophilus</name>
    <dbReference type="NCBI Taxonomy" id="2571271"/>
    <lineage>
        <taxon>Bacteria</taxon>
        <taxon>Pseudomonadati</taxon>
        <taxon>Bacteroidota</taxon>
        <taxon>Sphingobacteriia</taxon>
        <taxon>Sphingobacteriales</taxon>
        <taxon>Sphingobacteriaceae</taxon>
        <taxon>Pedobacter</taxon>
    </lineage>
</organism>
<gene>
    <name evidence="8" type="ORF">FA046_09230</name>
</gene>
<feature type="domain" description="Helicase ATP-binding" evidence="7">
    <location>
        <begin position="175"/>
        <end position="430"/>
    </location>
</feature>
<accession>A0A4U1BX22</accession>
<keyword evidence="5" id="KW-0067">ATP-binding</keyword>
<proteinExistence type="inferred from homology"/>
<dbReference type="InterPro" id="IPR041679">
    <property type="entry name" value="DNA2/NAM7-like_C"/>
</dbReference>
<dbReference type="SUPFAM" id="SSF52540">
    <property type="entry name" value="P-loop containing nucleoside triphosphate hydrolases"/>
    <property type="match status" value="1"/>
</dbReference>
<evidence type="ECO:0000259" key="7">
    <source>
        <dbReference type="SMART" id="SM00487"/>
    </source>
</evidence>
<dbReference type="InterPro" id="IPR027417">
    <property type="entry name" value="P-loop_NTPase"/>
</dbReference>
<dbReference type="Pfam" id="PF13086">
    <property type="entry name" value="AAA_11"/>
    <property type="match status" value="1"/>
</dbReference>
<evidence type="ECO:0000256" key="5">
    <source>
        <dbReference type="ARBA" id="ARBA00022840"/>
    </source>
</evidence>
<name>A0A4U1BX22_9SPHI</name>
<dbReference type="SMART" id="SM00487">
    <property type="entry name" value="DEXDc"/>
    <property type="match status" value="1"/>
</dbReference>
<dbReference type="SMART" id="SM00382">
    <property type="entry name" value="AAA"/>
    <property type="match status" value="1"/>
</dbReference>
<dbReference type="GO" id="GO:0016787">
    <property type="term" value="F:hydrolase activity"/>
    <property type="evidence" value="ECO:0007669"/>
    <property type="project" value="UniProtKB-KW"/>
</dbReference>
<dbReference type="AlphaFoldDB" id="A0A4U1BX22"/>
<keyword evidence="9" id="KW-1185">Reference proteome</keyword>
<dbReference type="CDD" id="cd18808">
    <property type="entry name" value="SF1_C_Upf1"/>
    <property type="match status" value="1"/>
</dbReference>
<dbReference type="InterPro" id="IPR003593">
    <property type="entry name" value="AAA+_ATPase"/>
</dbReference>
<protein>
    <submittedName>
        <fullName evidence="8">DUF2075 domain-containing protein</fullName>
    </submittedName>
</protein>
<dbReference type="GO" id="GO:0005694">
    <property type="term" value="C:chromosome"/>
    <property type="evidence" value="ECO:0007669"/>
    <property type="project" value="UniProtKB-ARBA"/>
</dbReference>
<evidence type="ECO:0000259" key="6">
    <source>
        <dbReference type="SMART" id="SM00382"/>
    </source>
</evidence>
<sequence length="634" mass="71567">MNYFQNLLELLKIEKEEDLSTFLKQTQTSPVSERRVNGLAWYPIAIRGTEMSRGDYLTVEIERTTHHDVNHQFRFGMPVALFSNHNPQTDRLEAIVNFYGNNIMKITLRTDELPDWCNDGKLGIDLLFDNNSYQEMQNAIKKAVQLIENKEKGHLVRLLSGDGNPEFSTQTTPFTSQKLNAAQQLAVNKIINAKNLAIVHGPPGTGKTTTLVEAVKALINNGDKQILIVAPSNTAVDLLSTKLAAEGLNVLRIGNPARVSSDLISLTLDHKIAEHPDRKQLKDLRKRAAEFKNMAHKYKRSFGRAEREQKNALLDESRKLMKDVGRIEEYITENLIEKAQVITATLVGANHYTIRDLHFNTVVIDEAGQALEPACWIPLLKANKVIFAGDHCQLPPTVKSALAAKKGLGHTLFEKCVILYPESVILLEEQYRMHESIMSYPSQIFYKSKLQAHQTVATQILFENDSPIEFIDTAGCGFNEKQDGTSLNNIEEAIFLVTHLINYIAKLSENYSVENFPTIAVISPYKTQVHHLRELISQAEELKPYNKQISINTIDSFQGQERDVVYISLTRSNTQNNIGFLADTRRMNVALTRAKKKLVVIGDSATIAQSDFYNGFIKYTENLAMYKSAWEFAQ</sequence>